<dbReference type="Proteomes" id="UP000199167">
    <property type="component" value="Unassembled WGS sequence"/>
</dbReference>
<dbReference type="InterPro" id="IPR007157">
    <property type="entry name" value="PspA_VIPP1"/>
</dbReference>
<evidence type="ECO:0000256" key="1">
    <source>
        <dbReference type="ARBA" id="ARBA00043985"/>
    </source>
</evidence>
<dbReference type="Pfam" id="PF04012">
    <property type="entry name" value="PspA_IM30"/>
    <property type="match status" value="1"/>
</dbReference>
<evidence type="ECO:0000313" key="3">
    <source>
        <dbReference type="Proteomes" id="UP000199167"/>
    </source>
</evidence>
<organism evidence="2 3">
    <name type="scientific">Cognatiyoonia koreensis</name>
    <dbReference type="NCBI Taxonomy" id="364200"/>
    <lineage>
        <taxon>Bacteria</taxon>
        <taxon>Pseudomonadati</taxon>
        <taxon>Pseudomonadota</taxon>
        <taxon>Alphaproteobacteria</taxon>
        <taxon>Rhodobacterales</taxon>
        <taxon>Paracoccaceae</taxon>
        <taxon>Cognatiyoonia</taxon>
    </lineage>
</organism>
<dbReference type="RefSeq" id="WP_089994826.1">
    <property type="nucleotide sequence ID" value="NZ_FOIZ01000001.1"/>
</dbReference>
<dbReference type="AlphaFoldDB" id="A0A1I0QRF8"/>
<evidence type="ECO:0000313" key="2">
    <source>
        <dbReference type="EMBL" id="SEW30103.1"/>
    </source>
</evidence>
<dbReference type="OrthoDB" id="7999550at2"/>
<keyword evidence="3" id="KW-1185">Reference proteome</keyword>
<proteinExistence type="inferred from homology"/>
<dbReference type="EMBL" id="FOIZ01000001">
    <property type="protein sequence ID" value="SEW30103.1"/>
    <property type="molecule type" value="Genomic_DNA"/>
</dbReference>
<sequence length="226" mass="25044">MFKTLATLIHGANARGEDRIRDAFAIELIDQKIREAEGSLKVAKATLASLIQRQRAEENMRVTLQKKVDDLMGRAEAALDDGREDMATQAAKAIASMENELAVRNETLNRLDQKILRLRMSIEAGHRRIIDLKQGAIQARAVRREQDIQSRMNATIRSSSSAEEAEELIARVLGRDDPFEQAEILSEINDGLAHDGVTNRLADAGYGAATRSTAEDVLARLKLKTK</sequence>
<dbReference type="STRING" id="364200.SAMN04488515_2132"/>
<gene>
    <name evidence="2" type="ORF">SAMN04488515_2132</name>
</gene>
<name>A0A1I0QRF8_9RHOB</name>
<accession>A0A1I0QRF8</accession>
<protein>
    <submittedName>
        <fullName evidence="2">Phage shock protein A (PspA) family protein</fullName>
    </submittedName>
</protein>
<reference evidence="2 3" key="1">
    <citation type="submission" date="2016-10" db="EMBL/GenBank/DDBJ databases">
        <authorList>
            <person name="de Groot N.N."/>
        </authorList>
    </citation>
    <scope>NUCLEOTIDE SEQUENCE [LARGE SCALE GENOMIC DNA]</scope>
    <source>
        <strain evidence="2 3">DSM 17925</strain>
    </source>
</reference>
<comment type="similarity">
    <text evidence="1">Belongs to the PspA/Vipp/IM30 family.</text>
</comment>